<name>X6LJ12_RETFI</name>
<proteinExistence type="predicted"/>
<sequence length="96" mass="11492">MNLDNDDIFKDKNSYKKTNVKLIPDFVYYDCKYGYCVAFLSLSLSTDPYIFEKKHNDRYKDSIQNVIVIVIICNKYNSSNFLTKFDEQKIIYPKEY</sequence>
<evidence type="ECO:0000313" key="2">
    <source>
        <dbReference type="Proteomes" id="UP000023152"/>
    </source>
</evidence>
<dbReference type="Proteomes" id="UP000023152">
    <property type="component" value="Unassembled WGS sequence"/>
</dbReference>
<reference evidence="1 2" key="1">
    <citation type="journal article" date="2013" name="Curr. Biol.">
        <title>The Genome of the Foraminiferan Reticulomyxa filosa.</title>
        <authorList>
            <person name="Glockner G."/>
            <person name="Hulsmann N."/>
            <person name="Schleicher M."/>
            <person name="Noegel A.A."/>
            <person name="Eichinger L."/>
            <person name="Gallinger C."/>
            <person name="Pawlowski J."/>
            <person name="Sierra R."/>
            <person name="Euteneuer U."/>
            <person name="Pillet L."/>
            <person name="Moustafa A."/>
            <person name="Platzer M."/>
            <person name="Groth M."/>
            <person name="Szafranski K."/>
            <person name="Schliwa M."/>
        </authorList>
    </citation>
    <scope>NUCLEOTIDE SEQUENCE [LARGE SCALE GENOMIC DNA]</scope>
</reference>
<organism evidence="1 2">
    <name type="scientific">Reticulomyxa filosa</name>
    <dbReference type="NCBI Taxonomy" id="46433"/>
    <lineage>
        <taxon>Eukaryota</taxon>
        <taxon>Sar</taxon>
        <taxon>Rhizaria</taxon>
        <taxon>Retaria</taxon>
        <taxon>Foraminifera</taxon>
        <taxon>Monothalamids</taxon>
        <taxon>Reticulomyxidae</taxon>
        <taxon>Reticulomyxa</taxon>
    </lineage>
</organism>
<gene>
    <name evidence="1" type="ORF">RFI_35530</name>
</gene>
<dbReference type="AlphaFoldDB" id="X6LJ12"/>
<evidence type="ECO:0000313" key="1">
    <source>
        <dbReference type="EMBL" id="ETO01908.1"/>
    </source>
</evidence>
<protein>
    <submittedName>
        <fullName evidence="1">Uncharacterized protein</fullName>
    </submittedName>
</protein>
<dbReference type="EMBL" id="ASPP01037131">
    <property type="protein sequence ID" value="ETO01908.1"/>
    <property type="molecule type" value="Genomic_DNA"/>
</dbReference>
<comment type="caution">
    <text evidence="1">The sequence shown here is derived from an EMBL/GenBank/DDBJ whole genome shotgun (WGS) entry which is preliminary data.</text>
</comment>
<accession>X6LJ12</accession>
<keyword evidence="2" id="KW-1185">Reference proteome</keyword>